<name>A0A1C7M2P5_GRIFR</name>
<evidence type="ECO:0000313" key="2">
    <source>
        <dbReference type="EMBL" id="OBZ71155.1"/>
    </source>
</evidence>
<evidence type="ECO:0000313" key="3">
    <source>
        <dbReference type="Proteomes" id="UP000092993"/>
    </source>
</evidence>
<proteinExistence type="predicted"/>
<evidence type="ECO:0000256" key="1">
    <source>
        <dbReference type="SAM" id="MobiDB-lite"/>
    </source>
</evidence>
<feature type="compositionally biased region" description="Polar residues" evidence="1">
    <location>
        <begin position="197"/>
        <end position="208"/>
    </location>
</feature>
<keyword evidence="3" id="KW-1185">Reference proteome</keyword>
<reference evidence="2 3" key="1">
    <citation type="submission" date="2016-03" db="EMBL/GenBank/DDBJ databases">
        <title>Whole genome sequencing of Grifola frondosa 9006-11.</title>
        <authorList>
            <person name="Min B."/>
            <person name="Park H."/>
            <person name="Kim J.-G."/>
            <person name="Cho H."/>
            <person name="Oh Y.-L."/>
            <person name="Kong W.-S."/>
            <person name="Choi I.-G."/>
        </authorList>
    </citation>
    <scope>NUCLEOTIDE SEQUENCE [LARGE SCALE GENOMIC DNA]</scope>
    <source>
        <strain evidence="2 3">9006-11</strain>
    </source>
</reference>
<organism evidence="2 3">
    <name type="scientific">Grifola frondosa</name>
    <name type="common">Maitake</name>
    <name type="synonym">Polyporus frondosus</name>
    <dbReference type="NCBI Taxonomy" id="5627"/>
    <lineage>
        <taxon>Eukaryota</taxon>
        <taxon>Fungi</taxon>
        <taxon>Dikarya</taxon>
        <taxon>Basidiomycota</taxon>
        <taxon>Agaricomycotina</taxon>
        <taxon>Agaricomycetes</taxon>
        <taxon>Polyporales</taxon>
        <taxon>Grifolaceae</taxon>
        <taxon>Grifola</taxon>
    </lineage>
</organism>
<dbReference type="AlphaFoldDB" id="A0A1C7M2P5"/>
<dbReference type="EMBL" id="LUGG01000011">
    <property type="protein sequence ID" value="OBZ71155.1"/>
    <property type="molecule type" value="Genomic_DNA"/>
</dbReference>
<protein>
    <submittedName>
        <fullName evidence="2">Uncharacterized protein</fullName>
    </submittedName>
</protein>
<dbReference type="STRING" id="5627.A0A1C7M2P5"/>
<comment type="caution">
    <text evidence="2">The sequence shown here is derived from an EMBL/GenBank/DDBJ whole genome shotgun (WGS) entry which is preliminary data.</text>
</comment>
<feature type="compositionally biased region" description="Basic and acidic residues" evidence="1">
    <location>
        <begin position="173"/>
        <end position="182"/>
    </location>
</feature>
<feature type="compositionally biased region" description="Polar residues" evidence="1">
    <location>
        <begin position="143"/>
        <end position="166"/>
    </location>
</feature>
<gene>
    <name evidence="2" type="ORF">A0H81_08679</name>
</gene>
<feature type="region of interest" description="Disordered" evidence="1">
    <location>
        <begin position="139"/>
        <end position="248"/>
    </location>
</feature>
<dbReference type="OrthoDB" id="2758626at2759"/>
<accession>A0A1C7M2P5</accession>
<feature type="compositionally biased region" description="Basic residues" evidence="1">
    <location>
        <begin position="217"/>
        <end position="229"/>
    </location>
</feature>
<dbReference type="Proteomes" id="UP000092993">
    <property type="component" value="Unassembled WGS sequence"/>
</dbReference>
<sequence length="248" mass="28034">MALLNDQIVHTLQDDMESLFYVLLHCCFRWLPHSDTVESVTERINALFHESHYLRGRMLGGDAKLSLLNTRTYIRDMDWVNMSIQEWLNSVLDYRSPSNPSTPLRLREKWTNPKHLNEFWSGFLTSHTLEANDRIERDLPDSASDSESIALTADSSPAPSMNQNSYDALPPHQAREMQKSKLVDGPATRLRMRAVQPQGSSNKRTSSGPVPAPVKNTIKKRKTAARGRGRGTAPSSRRPGPRKEQSQG</sequence>